<evidence type="ECO:0000313" key="2">
    <source>
        <dbReference type="Proteomes" id="UP000549394"/>
    </source>
</evidence>
<name>A0A7I8VXB1_9ANNE</name>
<keyword evidence="2" id="KW-1185">Reference proteome</keyword>
<proteinExistence type="predicted"/>
<reference evidence="1 2" key="1">
    <citation type="submission" date="2020-08" db="EMBL/GenBank/DDBJ databases">
        <authorList>
            <person name="Hejnol A."/>
        </authorList>
    </citation>
    <scope>NUCLEOTIDE SEQUENCE [LARGE SCALE GENOMIC DNA]</scope>
</reference>
<dbReference type="EMBL" id="CAJFCJ010000013">
    <property type="protein sequence ID" value="CAD5120870.1"/>
    <property type="molecule type" value="Genomic_DNA"/>
</dbReference>
<organism evidence="1 2">
    <name type="scientific">Dimorphilus gyrociliatus</name>
    <dbReference type="NCBI Taxonomy" id="2664684"/>
    <lineage>
        <taxon>Eukaryota</taxon>
        <taxon>Metazoa</taxon>
        <taxon>Spiralia</taxon>
        <taxon>Lophotrochozoa</taxon>
        <taxon>Annelida</taxon>
        <taxon>Polychaeta</taxon>
        <taxon>Polychaeta incertae sedis</taxon>
        <taxon>Dinophilidae</taxon>
        <taxon>Dimorphilus</taxon>
    </lineage>
</organism>
<accession>A0A7I8VXB1</accession>
<dbReference type="Proteomes" id="UP000549394">
    <property type="component" value="Unassembled WGS sequence"/>
</dbReference>
<comment type="caution">
    <text evidence="1">The sequence shown here is derived from an EMBL/GenBank/DDBJ whole genome shotgun (WGS) entry which is preliminary data.</text>
</comment>
<dbReference type="AlphaFoldDB" id="A0A7I8VXB1"/>
<sequence>MTTFITTLFSKMSFNSANSLLPMNSKSRKFRSYDRLDSSGMEIENKHKNVLRKTTSDSGASFISFQHGNSVMANKAPEKLHKSSLHPSTSCPSFTLVCNVNVNSSSPDSEDPEVDTLNHQNITFTKKKRKKRPSKRKRLKLRLTKLRENSIKKCPTKDKFCSESMNKLVHDFCVRAGDDCNDDEDWSEFEDGEAFDELNDDDDLDSSEFNQIPTKTRRVRFPSGDKIHVIHEIEDFSDKFNWHFVDKQRFKNRIESCTPIISPCLAIEHRRKMYKKLFGADLK</sequence>
<protein>
    <submittedName>
        <fullName evidence="1">Uncharacterized protein</fullName>
    </submittedName>
</protein>
<dbReference type="OrthoDB" id="6425442at2759"/>
<evidence type="ECO:0000313" key="1">
    <source>
        <dbReference type="EMBL" id="CAD5120870.1"/>
    </source>
</evidence>
<gene>
    <name evidence="1" type="ORF">DGYR_LOCUS8893</name>
</gene>